<dbReference type="GO" id="GO:0018784">
    <property type="term" value="F:(S)-2-haloacid dehalogenase activity"/>
    <property type="evidence" value="ECO:0007669"/>
    <property type="project" value="UniProtKB-EC"/>
</dbReference>
<evidence type="ECO:0000256" key="1">
    <source>
        <dbReference type="ARBA" id="ARBA00008106"/>
    </source>
</evidence>
<keyword evidence="2 3" id="KW-0378">Hydrolase</keyword>
<accession>A0ABM9IY40</accession>
<sequence>MTFDPSTLKALCFDVQGTLVDFHTPVIEAGEALAARRQFVADWSEIIVRWRAGYRVGMDAILAGNRGWTSTDTIYREALDTLLQDYPWAQRVSTEDRDLLNATWSQLRPWADTPQGLHRLRSRYLTAALSNGSMASVIRIARHGGLSFDAILTGELVKSFKPDPKVYDLAIRSLGVAPSEVMMVASHKYDLMAARARGWRTAFIARPLEFGPGATVDTAPDPAFDCHVADMGELADLLAA</sequence>
<dbReference type="CDD" id="cd02588">
    <property type="entry name" value="HAD_L2-DEX"/>
    <property type="match status" value="1"/>
</dbReference>
<evidence type="ECO:0000256" key="2">
    <source>
        <dbReference type="ARBA" id="ARBA00022801"/>
    </source>
</evidence>
<dbReference type="NCBIfam" id="TIGR01428">
    <property type="entry name" value="HAD_type_II"/>
    <property type="match status" value="1"/>
</dbReference>
<proteinExistence type="inferred from homology"/>
<protein>
    <recommendedName>
        <fullName evidence="3">(S)-2-haloacid dehalogenase</fullName>
        <ecNumber evidence="3">3.8.1.2</ecNumber>
    </recommendedName>
    <alternativeName>
        <fullName evidence="3">2-haloalkanoic acid dehalogenase</fullName>
    </alternativeName>
    <alternativeName>
        <fullName evidence="3">Halocarboxylic acid halidohydrolase</fullName>
    </alternativeName>
    <alternativeName>
        <fullName evidence="3">L-2-haloacid dehalogenase</fullName>
    </alternativeName>
</protein>
<dbReference type="InterPro" id="IPR036412">
    <property type="entry name" value="HAD-like_sf"/>
</dbReference>
<dbReference type="PANTHER" id="PTHR43316">
    <property type="entry name" value="HYDROLASE, HALOACID DELAHOGENASE-RELATED"/>
    <property type="match status" value="1"/>
</dbReference>
<keyword evidence="5" id="KW-1185">Reference proteome</keyword>
<reference evidence="4 5" key="1">
    <citation type="submission" date="2023-07" db="EMBL/GenBank/DDBJ databases">
        <authorList>
            <person name="Peeters C."/>
        </authorList>
    </citation>
    <scope>NUCLEOTIDE SEQUENCE [LARGE SCALE GENOMIC DNA]</scope>
    <source>
        <strain evidence="4 5">LMG 7141</strain>
    </source>
</reference>
<dbReference type="Gene3D" id="1.10.150.240">
    <property type="entry name" value="Putative phosphatase, domain 2"/>
    <property type="match status" value="1"/>
</dbReference>
<comment type="caution">
    <text evidence="4">The sequence shown here is derived from an EMBL/GenBank/DDBJ whole genome shotgun (WGS) entry which is preliminary data.</text>
</comment>
<evidence type="ECO:0000256" key="3">
    <source>
        <dbReference type="RuleBase" id="RU368077"/>
    </source>
</evidence>
<evidence type="ECO:0000313" key="4">
    <source>
        <dbReference type="EMBL" id="CAJ0776145.1"/>
    </source>
</evidence>
<dbReference type="InterPro" id="IPR006328">
    <property type="entry name" value="2-HAD"/>
</dbReference>
<evidence type="ECO:0000313" key="5">
    <source>
        <dbReference type="Proteomes" id="UP001189616"/>
    </source>
</evidence>
<name>A0ABM9IY40_9RALS</name>
<dbReference type="Gene3D" id="3.40.50.1000">
    <property type="entry name" value="HAD superfamily/HAD-like"/>
    <property type="match status" value="1"/>
</dbReference>
<organism evidence="4 5">
    <name type="scientific">Ralstonia condita</name>
    <dbReference type="NCBI Taxonomy" id="3058600"/>
    <lineage>
        <taxon>Bacteria</taxon>
        <taxon>Pseudomonadati</taxon>
        <taxon>Pseudomonadota</taxon>
        <taxon>Betaproteobacteria</taxon>
        <taxon>Burkholderiales</taxon>
        <taxon>Burkholderiaceae</taxon>
        <taxon>Ralstonia</taxon>
    </lineage>
</organism>
<dbReference type="InterPro" id="IPR023214">
    <property type="entry name" value="HAD_sf"/>
</dbReference>
<dbReference type="InterPro" id="IPR023198">
    <property type="entry name" value="PGP-like_dom2"/>
</dbReference>
<comment type="function">
    <text evidence="3">Catalyzes the hydrolytic dehalogenation of small (S)-2-haloalkanoic acids to yield the corresponding (R)-2-hydroxyalkanoic acids.</text>
</comment>
<dbReference type="SFLD" id="SFLDS00003">
    <property type="entry name" value="Haloacid_Dehalogenase"/>
    <property type="match status" value="1"/>
</dbReference>
<dbReference type="InterPro" id="IPR006439">
    <property type="entry name" value="HAD-SF_hydro_IA"/>
</dbReference>
<comment type="catalytic activity">
    <reaction evidence="3">
        <text>an (S)-2-haloacid + H2O = a (2R)-2-hydroxycarboxylate + a halide anion + H(+)</text>
        <dbReference type="Rhea" id="RHEA:11192"/>
        <dbReference type="ChEBI" id="CHEBI:15377"/>
        <dbReference type="ChEBI" id="CHEBI:15378"/>
        <dbReference type="ChEBI" id="CHEBI:16042"/>
        <dbReference type="ChEBI" id="CHEBI:58314"/>
        <dbReference type="ChEBI" id="CHEBI:137405"/>
        <dbReference type="EC" id="3.8.1.2"/>
    </reaction>
</comment>
<dbReference type="EC" id="3.8.1.2" evidence="3"/>
<dbReference type="EMBL" id="CATYWO010000001">
    <property type="protein sequence ID" value="CAJ0776145.1"/>
    <property type="molecule type" value="Genomic_DNA"/>
</dbReference>
<dbReference type="SFLD" id="SFLDG01129">
    <property type="entry name" value="C1.5:_HAD__Beta-PGM__Phosphata"/>
    <property type="match status" value="1"/>
</dbReference>
<comment type="similarity">
    <text evidence="1 3">Belongs to the HAD-like hydrolase superfamily. S-2-haloalkanoic acid dehalogenase family.</text>
</comment>
<dbReference type="NCBIfam" id="TIGR01493">
    <property type="entry name" value="HAD-SF-IA-v2"/>
    <property type="match status" value="1"/>
</dbReference>
<dbReference type="PANTHER" id="PTHR43316:SF3">
    <property type="entry name" value="HALOACID DEHALOGENASE, TYPE II (AFU_ORTHOLOGUE AFUA_2G07750)-RELATED"/>
    <property type="match status" value="1"/>
</dbReference>
<dbReference type="RefSeq" id="WP_316654742.1">
    <property type="nucleotide sequence ID" value="NZ_CATYWO010000001.1"/>
</dbReference>
<dbReference type="SUPFAM" id="SSF56784">
    <property type="entry name" value="HAD-like"/>
    <property type="match status" value="1"/>
</dbReference>
<dbReference type="InterPro" id="IPR051540">
    <property type="entry name" value="S-2-haloacid_dehalogenase"/>
</dbReference>
<gene>
    <name evidence="4" type="primary">hdl IVa</name>
    <name evidence="4" type="ORF">LMG7141_00457</name>
</gene>
<dbReference type="Proteomes" id="UP001189616">
    <property type="component" value="Unassembled WGS sequence"/>
</dbReference>
<dbReference type="Pfam" id="PF00702">
    <property type="entry name" value="Hydrolase"/>
    <property type="match status" value="1"/>
</dbReference>